<evidence type="ECO:0000256" key="1">
    <source>
        <dbReference type="SAM" id="Coils"/>
    </source>
</evidence>
<keyword evidence="1" id="KW-0175">Coiled coil</keyword>
<reference evidence="3" key="1">
    <citation type="submission" date="2016-10" db="EMBL/GenBank/DDBJ databases">
        <authorList>
            <person name="Benchimol M."/>
            <person name="Almeida L.G."/>
            <person name="Vasconcelos A.T."/>
            <person name="Perreira-Neves A."/>
            <person name="Rosa I.A."/>
            <person name="Tasca T."/>
            <person name="Bogo M.R."/>
            <person name="de Souza W."/>
        </authorList>
    </citation>
    <scope>NUCLEOTIDE SEQUENCE [LARGE SCALE GENOMIC DNA]</scope>
    <source>
        <strain evidence="3">K</strain>
    </source>
</reference>
<feature type="compositionally biased region" description="Basic residues" evidence="2">
    <location>
        <begin position="32"/>
        <end position="43"/>
    </location>
</feature>
<accession>A0A1J4JJE7</accession>
<organism evidence="3 4">
    <name type="scientific">Tritrichomonas foetus</name>
    <dbReference type="NCBI Taxonomy" id="1144522"/>
    <lineage>
        <taxon>Eukaryota</taxon>
        <taxon>Metamonada</taxon>
        <taxon>Parabasalia</taxon>
        <taxon>Tritrichomonadida</taxon>
        <taxon>Tritrichomonadidae</taxon>
        <taxon>Tritrichomonas</taxon>
    </lineage>
</organism>
<evidence type="ECO:0000256" key="2">
    <source>
        <dbReference type="SAM" id="MobiDB-lite"/>
    </source>
</evidence>
<dbReference type="EMBL" id="MLAK01001054">
    <property type="protein sequence ID" value="OHS98463.1"/>
    <property type="molecule type" value="Genomic_DNA"/>
</dbReference>
<keyword evidence="4" id="KW-1185">Reference proteome</keyword>
<dbReference type="AlphaFoldDB" id="A0A1J4JJE7"/>
<feature type="coiled-coil region" evidence="1">
    <location>
        <begin position="440"/>
        <end position="564"/>
    </location>
</feature>
<evidence type="ECO:0000313" key="4">
    <source>
        <dbReference type="Proteomes" id="UP000179807"/>
    </source>
</evidence>
<gene>
    <name evidence="3" type="ORF">TRFO_35137</name>
</gene>
<feature type="region of interest" description="Disordered" evidence="2">
    <location>
        <begin position="1"/>
        <end position="43"/>
    </location>
</feature>
<name>A0A1J4JJE7_9EUKA</name>
<dbReference type="GeneID" id="94844785"/>
<feature type="compositionally biased region" description="Polar residues" evidence="2">
    <location>
        <begin position="14"/>
        <end position="27"/>
    </location>
</feature>
<protein>
    <submittedName>
        <fullName evidence="3">Uncharacterized protein</fullName>
    </submittedName>
</protein>
<comment type="caution">
    <text evidence="3">The sequence shown here is derived from an EMBL/GenBank/DDBJ whole genome shotgun (WGS) entry which is preliminary data.</text>
</comment>
<proteinExistence type="predicted"/>
<evidence type="ECO:0000313" key="3">
    <source>
        <dbReference type="EMBL" id="OHS98463.1"/>
    </source>
</evidence>
<dbReference type="Proteomes" id="UP000179807">
    <property type="component" value="Unassembled WGS sequence"/>
</dbReference>
<dbReference type="RefSeq" id="XP_068351600.1">
    <property type="nucleotide sequence ID" value="XM_068510081.1"/>
</dbReference>
<sequence length="891" mass="104013">MRKTTQIPKKDNTPPRQSIRKSQNFAKSQPVPKKKISPAKKAKSLSELTPVQFFQKKFGELEVHFHELKKYNPPNGSDSFFQTFVNFKSLIPSFSQHASKILKQRVLSAPLNPKSFEACSAFREEVPLFIQSIHKYHHKIMNLYYKSIFGYFIAMTQNFDYFSSVCFRDPHTRNIMAQYEDSCRDALKKIEITLKSFFDPSRFATITTDESLNVAENIKTLARFFMFDLQRILGPYLTPTNEIASFYSKFKSAFLQLVPMLSAIPSFRDEFEILLSKIEPMKNAFERLVKYIGDTPDAIKIKKKPALTGGPVELIDEDLDPYEEPLEKFSEFLNVKFEKDQNNVQKFAISTQNAIETISNLRSDLERAKKRLNVLEPMNSKEAIIDRFEQIRIFKTEFTKQEEKIRNDFMRNLIYQIKALTKDLELDVNESYPKQIRLIITEISEDLTNKENEISGLKKQIEESNAILSQITQNSDNESLPQTVNKVMKSYRESQKEINDLNNKVKSFLKNEFPKESNSKFDSFNIDDSLKFIKENLNEQKKEIDNLKNHVSKLEKSKTAFKKETTDVLEFVYTKLNIMNNCINHEFNQPKDLASLKLSDLRDNIKITFNKQIEKQEDNNKRLMEFLVKALTVLKLPTVNFADDGEEAYNNAMNSILDSISIPTKADLFINNTANDSQSNKNVEFREFLLDICVRITQKPKNEFNEIDNEKLKQVIFENLEKLLNRTDLSKFNEYLPKTNDLNIVNTVTKQLQTAKAISEFSTKIQEDKELKEINDELTNFLKNRNDWLSNEVKEGFSNLSNIIDQNYSQISVSDMKKQVDNLQKFISNKDQQIKEITDKMKDCQKHFFEYVDAIKKKSENHQDLLQEMQNNEIQTIVDFFTQVDANDDYF</sequence>
<dbReference type="VEuPathDB" id="TrichDB:TRFO_35137"/>